<dbReference type="Gene3D" id="1.20.1110.10">
    <property type="entry name" value="Calcium-transporting ATPase, transmembrane domain"/>
    <property type="match status" value="2"/>
</dbReference>
<comment type="caution">
    <text evidence="13">The sequence shown here is derived from an EMBL/GenBank/DDBJ whole genome shotgun (WGS) entry which is preliminary data.</text>
</comment>
<protein>
    <submittedName>
        <fullName evidence="13">Cation-translocating P-type ATPase</fullName>
    </submittedName>
</protein>
<keyword evidence="5" id="KW-0547">Nucleotide-binding</keyword>
<evidence type="ECO:0000256" key="3">
    <source>
        <dbReference type="ARBA" id="ARBA00022475"/>
    </source>
</evidence>
<keyword evidence="3" id="KW-1003">Cell membrane</keyword>
<keyword evidence="4 11" id="KW-0812">Transmembrane</keyword>
<dbReference type="InterPro" id="IPR008250">
    <property type="entry name" value="ATPase_P-typ_transduc_dom_A_sf"/>
</dbReference>
<keyword evidence="9 11" id="KW-1133">Transmembrane helix</keyword>
<evidence type="ECO:0000313" key="14">
    <source>
        <dbReference type="Proteomes" id="UP000308181"/>
    </source>
</evidence>
<keyword evidence="8" id="KW-1278">Translocase</keyword>
<dbReference type="OrthoDB" id="9770315at2"/>
<comment type="subcellular location">
    <subcellularLocation>
        <location evidence="1">Cell membrane</location>
        <topology evidence="1">Multi-pass membrane protein</topology>
    </subcellularLocation>
</comment>
<feature type="transmembrane region" description="Helical" evidence="11">
    <location>
        <begin position="268"/>
        <end position="292"/>
    </location>
</feature>
<name>A0A4U1C4P9_9SPHI</name>
<dbReference type="InterPro" id="IPR018303">
    <property type="entry name" value="ATPase_P-typ_P_site"/>
</dbReference>
<dbReference type="Pfam" id="PF00690">
    <property type="entry name" value="Cation_ATPase_N"/>
    <property type="match status" value="1"/>
</dbReference>
<evidence type="ECO:0000256" key="5">
    <source>
        <dbReference type="ARBA" id="ARBA00022741"/>
    </source>
</evidence>
<evidence type="ECO:0000256" key="9">
    <source>
        <dbReference type="ARBA" id="ARBA00022989"/>
    </source>
</evidence>
<dbReference type="Gene3D" id="2.70.150.10">
    <property type="entry name" value="Calcium-transporting ATPase, cytoplasmic transduction domain A"/>
    <property type="match status" value="1"/>
</dbReference>
<dbReference type="InterPro" id="IPR023214">
    <property type="entry name" value="HAD_sf"/>
</dbReference>
<dbReference type="InterPro" id="IPR004014">
    <property type="entry name" value="ATPase_P-typ_cation-transptr_N"/>
</dbReference>
<sequence>MNWHLLSVKAVLENLKSSEKGLNEQESAKRLLKYGTNDLIATHKNNALKIFFKQFINVMMLVLLFGVAISFILKEYTNAIVILIIVVLNAITGFVQEYRAEKAMEKLKKLANPTSLVFRNGLTHKVNSSKLVPGDLVLLEAGTKIPADMRLIESHSLSIDEASLTGESFPSEKINTALKGNNFSLLDYNNMAFGGTLVSYGRGKGVVTATGMATELGKIAGMLQEKEPLTPLQLKMIDFSQKLTFIIVFICLILFITGFLQGKTAMEMLLLSLSVAVAAIPEALPSVITISLSLGAKNLVKDNALIRRLFAVETLGSVSYICTDKTGTLTQNKMKVAEIWVPEEGKHQHSFLKAMYLNHDVEEKENDLFGDPTEVALLLYVREHDNFDPEWSKKHKRTDEIPFNSERKLMTTIHHDDQLHLVVTKGSVASVTAICPDIIGNKELELQIKKMTEKGLRVIAYAFNKLSKLPNEISPATIEKGMQFLGLAGLIDPIRKEAKQAIEECKTAGIVTVMLTGDHPATAAYIAGELGILDQKKELFVSGNELEAMPQKELENKIEKIRVYASVSPGQKLRIVKALQKKGHFIAMSGDGVNDAPSVKMSNIGIAMGITGTDVTKEAAQMILLDDNFTTIVKAIKQGRRIYDNIRKFIFYILSGNATELLCILIAPLIGLPLPLIPIQILWINLVSDGLPALALTAEPAEKNLMKRPPRNPKEGVFSGNLGKNIFMLGGFLAIIIVGSQYFLIREEVKHWQTIIFTLLCFGQLWNVMGIRSEHESLFKIGIFTNKYLLGAVVFTIILQLAIIYIPFLNNIFHISPLSIKELLFTFTISSLGFWFLEALKLIKKLKKNPLGSNKKKLF</sequence>
<dbReference type="InterPro" id="IPR050510">
    <property type="entry name" value="Cation_transp_ATPase_P-type"/>
</dbReference>
<dbReference type="Pfam" id="PF00689">
    <property type="entry name" value="Cation_ATPase_C"/>
    <property type="match status" value="1"/>
</dbReference>
<dbReference type="InterPro" id="IPR001757">
    <property type="entry name" value="P_typ_ATPase"/>
</dbReference>
<reference evidence="13 14" key="1">
    <citation type="submission" date="2019-04" db="EMBL/GenBank/DDBJ databases">
        <title>Pedobacter sp. AR-3-17 sp. nov., isolated from Arctic soil.</title>
        <authorList>
            <person name="Dahal R.H."/>
            <person name="Kim D.-U."/>
        </authorList>
    </citation>
    <scope>NUCLEOTIDE SEQUENCE [LARGE SCALE GENOMIC DNA]</scope>
    <source>
        <strain evidence="13 14">AR-3-17</strain>
    </source>
</reference>
<keyword evidence="7" id="KW-0460">Magnesium</keyword>
<dbReference type="SUPFAM" id="SSF56784">
    <property type="entry name" value="HAD-like"/>
    <property type="match status" value="1"/>
</dbReference>
<dbReference type="NCBIfam" id="TIGR01494">
    <property type="entry name" value="ATPase_P-type"/>
    <property type="match status" value="3"/>
</dbReference>
<dbReference type="AlphaFoldDB" id="A0A4U1C4P9"/>
<dbReference type="GO" id="GO:1990573">
    <property type="term" value="P:potassium ion import across plasma membrane"/>
    <property type="evidence" value="ECO:0007669"/>
    <property type="project" value="TreeGrafter"/>
</dbReference>
<dbReference type="InterPro" id="IPR023299">
    <property type="entry name" value="ATPase_P-typ_cyto_dom_N"/>
</dbReference>
<dbReference type="InterPro" id="IPR044492">
    <property type="entry name" value="P_typ_ATPase_HD_dom"/>
</dbReference>
<dbReference type="GO" id="GO:0030007">
    <property type="term" value="P:intracellular potassium ion homeostasis"/>
    <property type="evidence" value="ECO:0007669"/>
    <property type="project" value="TreeGrafter"/>
</dbReference>
<dbReference type="InterPro" id="IPR023298">
    <property type="entry name" value="ATPase_P-typ_TM_dom_sf"/>
</dbReference>
<dbReference type="GO" id="GO:0006883">
    <property type="term" value="P:intracellular sodium ion homeostasis"/>
    <property type="evidence" value="ECO:0007669"/>
    <property type="project" value="TreeGrafter"/>
</dbReference>
<feature type="transmembrane region" description="Helical" evidence="11">
    <location>
        <begin position="788"/>
        <end position="808"/>
    </location>
</feature>
<dbReference type="SFLD" id="SFLDS00003">
    <property type="entry name" value="Haloacid_Dehalogenase"/>
    <property type="match status" value="1"/>
</dbReference>
<evidence type="ECO:0000256" key="8">
    <source>
        <dbReference type="ARBA" id="ARBA00022967"/>
    </source>
</evidence>
<keyword evidence="6" id="KW-0067">ATP-binding</keyword>
<feature type="transmembrane region" description="Helical" evidence="11">
    <location>
        <begin position="79"/>
        <end position="98"/>
    </location>
</feature>
<evidence type="ECO:0000256" key="6">
    <source>
        <dbReference type="ARBA" id="ARBA00022840"/>
    </source>
</evidence>
<dbReference type="InterPro" id="IPR059000">
    <property type="entry name" value="ATPase_P-type_domA"/>
</dbReference>
<evidence type="ECO:0000256" key="10">
    <source>
        <dbReference type="ARBA" id="ARBA00023136"/>
    </source>
</evidence>
<dbReference type="PRINTS" id="PR00120">
    <property type="entry name" value="HATPASE"/>
</dbReference>
<dbReference type="SUPFAM" id="SSF81653">
    <property type="entry name" value="Calcium ATPase, transduction domain A"/>
    <property type="match status" value="1"/>
</dbReference>
<dbReference type="EMBL" id="SWBP01000002">
    <property type="protein sequence ID" value="TKB99139.1"/>
    <property type="molecule type" value="Genomic_DNA"/>
</dbReference>
<feature type="transmembrane region" description="Helical" evidence="11">
    <location>
        <begin position="55"/>
        <end position="73"/>
    </location>
</feature>
<keyword evidence="14" id="KW-1185">Reference proteome</keyword>
<evidence type="ECO:0000259" key="12">
    <source>
        <dbReference type="SMART" id="SM00831"/>
    </source>
</evidence>
<dbReference type="GO" id="GO:0005391">
    <property type="term" value="F:P-type sodium:potassium-exchanging transporter activity"/>
    <property type="evidence" value="ECO:0007669"/>
    <property type="project" value="TreeGrafter"/>
</dbReference>
<dbReference type="PANTHER" id="PTHR43294">
    <property type="entry name" value="SODIUM/POTASSIUM-TRANSPORTING ATPASE SUBUNIT ALPHA"/>
    <property type="match status" value="1"/>
</dbReference>
<dbReference type="SUPFAM" id="SSF81665">
    <property type="entry name" value="Calcium ATPase, transmembrane domain M"/>
    <property type="match status" value="1"/>
</dbReference>
<feature type="transmembrane region" description="Helical" evidence="11">
    <location>
        <begin position="823"/>
        <end position="843"/>
    </location>
</feature>
<gene>
    <name evidence="13" type="ORF">FA046_08505</name>
</gene>
<dbReference type="PANTHER" id="PTHR43294:SF21">
    <property type="entry name" value="CATION TRANSPORTING ATPASE"/>
    <property type="match status" value="1"/>
</dbReference>
<evidence type="ECO:0000313" key="13">
    <source>
        <dbReference type="EMBL" id="TKB99139.1"/>
    </source>
</evidence>
<comment type="similarity">
    <text evidence="2">Belongs to the cation transport ATPase (P-type) (TC 3.A.3) family. Type IIA subfamily.</text>
</comment>
<dbReference type="SFLD" id="SFLDF00027">
    <property type="entry name" value="p-type_atpase"/>
    <property type="match status" value="1"/>
</dbReference>
<dbReference type="GO" id="GO:0016887">
    <property type="term" value="F:ATP hydrolysis activity"/>
    <property type="evidence" value="ECO:0007669"/>
    <property type="project" value="InterPro"/>
</dbReference>
<evidence type="ECO:0000256" key="7">
    <source>
        <dbReference type="ARBA" id="ARBA00022842"/>
    </source>
</evidence>
<feature type="transmembrane region" description="Helical" evidence="11">
    <location>
        <begin position="649"/>
        <end position="670"/>
    </location>
</feature>
<dbReference type="SFLD" id="SFLDG00002">
    <property type="entry name" value="C1.7:_P-type_atpase_like"/>
    <property type="match status" value="1"/>
</dbReference>
<feature type="transmembrane region" description="Helical" evidence="11">
    <location>
        <begin position="726"/>
        <end position="745"/>
    </location>
</feature>
<dbReference type="Pfam" id="PF13246">
    <property type="entry name" value="Cation_ATPase"/>
    <property type="match status" value="1"/>
</dbReference>
<dbReference type="SMART" id="SM00831">
    <property type="entry name" value="Cation_ATPase_N"/>
    <property type="match status" value="1"/>
</dbReference>
<dbReference type="PROSITE" id="PS00154">
    <property type="entry name" value="ATPASE_E1_E2"/>
    <property type="match status" value="1"/>
</dbReference>
<dbReference type="Gene3D" id="3.40.1110.10">
    <property type="entry name" value="Calcium-transporting ATPase, cytoplasmic domain N"/>
    <property type="match status" value="1"/>
</dbReference>
<proteinExistence type="inferred from homology"/>
<dbReference type="PRINTS" id="PR00119">
    <property type="entry name" value="CATATPASE"/>
</dbReference>
<dbReference type="GO" id="GO:0036376">
    <property type="term" value="P:sodium ion export across plasma membrane"/>
    <property type="evidence" value="ECO:0007669"/>
    <property type="project" value="TreeGrafter"/>
</dbReference>
<evidence type="ECO:0000256" key="1">
    <source>
        <dbReference type="ARBA" id="ARBA00004651"/>
    </source>
</evidence>
<dbReference type="InterPro" id="IPR036412">
    <property type="entry name" value="HAD-like_sf"/>
</dbReference>
<keyword evidence="10 11" id="KW-0472">Membrane</keyword>
<dbReference type="FunFam" id="1.20.1110.10:FF:000065">
    <property type="entry name" value="Sarcoplasmic/endoplasmic reticulum calcium ATPase 1"/>
    <property type="match status" value="1"/>
</dbReference>
<feature type="transmembrane region" description="Helical" evidence="11">
    <location>
        <begin position="243"/>
        <end position="262"/>
    </location>
</feature>
<evidence type="ECO:0000256" key="2">
    <source>
        <dbReference type="ARBA" id="ARBA00005675"/>
    </source>
</evidence>
<evidence type="ECO:0000256" key="4">
    <source>
        <dbReference type="ARBA" id="ARBA00022692"/>
    </source>
</evidence>
<organism evidence="13 14">
    <name type="scientific">Pedobacter cryophilus</name>
    <dbReference type="NCBI Taxonomy" id="2571271"/>
    <lineage>
        <taxon>Bacteria</taxon>
        <taxon>Pseudomonadati</taxon>
        <taxon>Bacteroidota</taxon>
        <taxon>Sphingobacteriia</taxon>
        <taxon>Sphingobacteriales</taxon>
        <taxon>Sphingobacteriaceae</taxon>
        <taxon>Pedobacter</taxon>
    </lineage>
</organism>
<dbReference type="Proteomes" id="UP000308181">
    <property type="component" value="Unassembled WGS sequence"/>
</dbReference>
<dbReference type="InterPro" id="IPR006068">
    <property type="entry name" value="ATPase_P-typ_cation-transptr_C"/>
</dbReference>
<dbReference type="RefSeq" id="WP_136825950.1">
    <property type="nucleotide sequence ID" value="NZ_SWBP01000002.1"/>
</dbReference>
<dbReference type="GO" id="GO:0005524">
    <property type="term" value="F:ATP binding"/>
    <property type="evidence" value="ECO:0007669"/>
    <property type="project" value="UniProtKB-KW"/>
</dbReference>
<dbReference type="GO" id="GO:0005886">
    <property type="term" value="C:plasma membrane"/>
    <property type="evidence" value="ECO:0007669"/>
    <property type="project" value="UniProtKB-SubCell"/>
</dbReference>
<dbReference type="Pfam" id="PF00122">
    <property type="entry name" value="E1-E2_ATPase"/>
    <property type="match status" value="1"/>
</dbReference>
<dbReference type="GO" id="GO:1902600">
    <property type="term" value="P:proton transmembrane transport"/>
    <property type="evidence" value="ECO:0007669"/>
    <property type="project" value="TreeGrafter"/>
</dbReference>
<dbReference type="Gene3D" id="3.40.50.1000">
    <property type="entry name" value="HAD superfamily/HAD-like"/>
    <property type="match status" value="1"/>
</dbReference>
<evidence type="ECO:0000256" key="11">
    <source>
        <dbReference type="SAM" id="Phobius"/>
    </source>
</evidence>
<feature type="domain" description="Cation-transporting P-type ATPase N-terminal" evidence="12">
    <location>
        <begin position="2"/>
        <end position="75"/>
    </location>
</feature>
<accession>A0A4U1C4P9</accession>